<dbReference type="InterPro" id="IPR008869">
    <property type="entry name" value="MlaC/ttg2D"/>
</dbReference>
<gene>
    <name evidence="1" type="ORF">SAMN04488078_1001138</name>
</gene>
<organism evidence="1 2">
    <name type="scientific">Antarctobacter heliothermus</name>
    <dbReference type="NCBI Taxonomy" id="74033"/>
    <lineage>
        <taxon>Bacteria</taxon>
        <taxon>Pseudomonadati</taxon>
        <taxon>Pseudomonadota</taxon>
        <taxon>Alphaproteobacteria</taxon>
        <taxon>Rhodobacterales</taxon>
        <taxon>Roseobacteraceae</taxon>
        <taxon>Antarctobacter</taxon>
    </lineage>
</organism>
<proteinExistence type="predicted"/>
<name>A0A239AUS8_9RHOB</name>
<dbReference type="InterPro" id="IPR042245">
    <property type="entry name" value="Tgt2/MlaC_sf"/>
</dbReference>
<dbReference type="Pfam" id="PF05494">
    <property type="entry name" value="MlaC"/>
    <property type="match status" value="1"/>
</dbReference>
<dbReference type="EMBL" id="FZON01000001">
    <property type="protein sequence ID" value="SNR99279.1"/>
    <property type="molecule type" value="Genomic_DNA"/>
</dbReference>
<dbReference type="OrthoDB" id="8480923at2"/>
<evidence type="ECO:0000313" key="1">
    <source>
        <dbReference type="EMBL" id="SNR99279.1"/>
    </source>
</evidence>
<protein>
    <submittedName>
        <fullName evidence="1">ABC-type transporter Mla maintaining outer membrane lipid asymmetry, MlaC component</fullName>
    </submittedName>
</protein>
<sequence>MINLREFSFVASLDLRSRPVPFGPTNLFSKARNWCVGPPTWTRFAAKARIRPMTFAFMIAVSGALGATAASAEDAVASVVRIYTTTVQTGQSPKRLADRLAPSIDLQTLSSKILGKAYASATPQDRSDFNAVLLEVIAFELSRRLGNEQTFTVLRSRTLSGGDVVVLTKVTKSDGSEKSIDWKMRPCGSVYCIYDLRSDNVSFSVARRDEFSARLQSAGGSLAGLTTSLRAEIAARQ</sequence>
<dbReference type="Proteomes" id="UP000198440">
    <property type="component" value="Unassembled WGS sequence"/>
</dbReference>
<accession>A0A239AUS8</accession>
<dbReference type="AlphaFoldDB" id="A0A239AUS8"/>
<reference evidence="1 2" key="1">
    <citation type="submission" date="2017-06" db="EMBL/GenBank/DDBJ databases">
        <authorList>
            <person name="Kim H.J."/>
            <person name="Triplett B.A."/>
        </authorList>
    </citation>
    <scope>NUCLEOTIDE SEQUENCE [LARGE SCALE GENOMIC DNA]</scope>
    <source>
        <strain evidence="1 2">DSM 11445</strain>
    </source>
</reference>
<dbReference type="Gene3D" id="3.10.450.710">
    <property type="entry name" value="Tgt2/MlaC"/>
    <property type="match status" value="1"/>
</dbReference>
<evidence type="ECO:0000313" key="2">
    <source>
        <dbReference type="Proteomes" id="UP000198440"/>
    </source>
</evidence>